<gene>
    <name evidence="1" type="ORF">VFPPC_11287</name>
</gene>
<dbReference type="EMBL" id="LSBJ02000017">
    <property type="protein sequence ID" value="OAQ58537.2"/>
    <property type="molecule type" value="Genomic_DNA"/>
</dbReference>
<organism evidence="1 2">
    <name type="scientific">Pochonia chlamydosporia 170</name>
    <dbReference type="NCBI Taxonomy" id="1380566"/>
    <lineage>
        <taxon>Eukaryota</taxon>
        <taxon>Fungi</taxon>
        <taxon>Dikarya</taxon>
        <taxon>Ascomycota</taxon>
        <taxon>Pezizomycotina</taxon>
        <taxon>Sordariomycetes</taxon>
        <taxon>Hypocreomycetidae</taxon>
        <taxon>Hypocreales</taxon>
        <taxon>Clavicipitaceae</taxon>
        <taxon>Pochonia</taxon>
    </lineage>
</organism>
<dbReference type="Proteomes" id="UP000078397">
    <property type="component" value="Unassembled WGS sequence"/>
</dbReference>
<proteinExistence type="predicted"/>
<sequence length="135" mass="14873">MSQTAESLPKWFDQLFGSLFFQPDDDLALKTFTEGFSPDFTARINSTKFTYAQFKEFIITARDSNTFTPLSRDEIMTWNAPEASGAGSVVQSGWFAAKNKQTGEVSRTKAVTLATVGVVDGKRVLLELAETSKGE</sequence>
<evidence type="ECO:0000313" key="1">
    <source>
        <dbReference type="EMBL" id="OAQ58537.2"/>
    </source>
</evidence>
<dbReference type="STRING" id="1380566.A0A179EZA6"/>
<comment type="caution">
    <text evidence="1">The sequence shown here is derived from an EMBL/GenBank/DDBJ whole genome shotgun (WGS) entry which is preliminary data.</text>
</comment>
<keyword evidence="2" id="KW-1185">Reference proteome</keyword>
<protein>
    <submittedName>
        <fullName evidence="1">Uncharacterized protein</fullName>
    </submittedName>
</protein>
<reference evidence="1 2" key="1">
    <citation type="journal article" date="2016" name="PLoS Pathog.">
        <title>Biosynthesis of antibiotic leucinostatins in bio-control fungus Purpureocillium lilacinum and their inhibition on phytophthora revealed by genome mining.</title>
        <authorList>
            <person name="Wang G."/>
            <person name="Liu Z."/>
            <person name="Lin R."/>
            <person name="Li E."/>
            <person name="Mao Z."/>
            <person name="Ling J."/>
            <person name="Yang Y."/>
            <person name="Yin W.B."/>
            <person name="Xie B."/>
        </authorList>
    </citation>
    <scope>NUCLEOTIDE SEQUENCE [LARGE SCALE GENOMIC DNA]</scope>
    <source>
        <strain evidence="1">170</strain>
    </source>
</reference>
<dbReference type="RefSeq" id="XP_022283962.1">
    <property type="nucleotide sequence ID" value="XM_022428745.1"/>
</dbReference>
<dbReference type="GeneID" id="28853517"/>
<dbReference type="KEGG" id="pchm:VFPPC_11287"/>
<accession>A0A179EZA6</accession>
<dbReference type="OrthoDB" id="4886853at2759"/>
<dbReference type="AlphaFoldDB" id="A0A179EZA6"/>
<evidence type="ECO:0000313" key="2">
    <source>
        <dbReference type="Proteomes" id="UP000078397"/>
    </source>
</evidence>
<name>A0A179EZA6_METCM</name>